<evidence type="ECO:0000313" key="1">
    <source>
        <dbReference type="EMBL" id="CAJ2002086.1"/>
    </source>
</evidence>
<sequence length="140" mass="15360">MANDNTVEETTVAISAAATFDMDECVSRLTEVFADFLPGSSLPLEDTYGVELMAIKGLCGGGAGEDKLAFLKCVLSALVAASADNLDRLNELLRNFGPFIINKIIKPVTLKRKTMRGLVNNMRRVRLEYKDALLRALNYD</sequence>
<dbReference type="Proteomes" id="UP001642380">
    <property type="component" value="Unassembled WGS sequence"/>
</dbReference>
<protein>
    <recommendedName>
        <fullName evidence="3">MMS19 nucleotide excision repair protein</fullName>
    </recommendedName>
</protein>
<comment type="caution">
    <text evidence="1">The sequence shown here is derived from an EMBL/GenBank/DDBJ whole genome shotgun (WGS) entry which is preliminary data.</text>
</comment>
<reference evidence="1 2" key="1">
    <citation type="submission" date="2024-01" db="EMBL/GenBank/DDBJ databases">
        <authorList>
            <person name="Guinet B."/>
        </authorList>
    </citation>
    <scope>NUCLEOTIDE SEQUENCE [LARGE SCALE GENOMIC DNA]</scope>
</reference>
<dbReference type="EMBL" id="CAUOPR010000001">
    <property type="protein sequence ID" value="CAJ2002086.1"/>
    <property type="molecule type" value="Genomic_DNA"/>
</dbReference>
<proteinExistence type="predicted"/>
<evidence type="ECO:0008006" key="3">
    <source>
        <dbReference type="Google" id="ProtNLM"/>
    </source>
</evidence>
<organism evidence="1 2">
    <name type="scientific">Cotesia congregata filamentous virus 1</name>
    <dbReference type="NCBI Taxonomy" id="3064291"/>
    <lineage>
        <taxon>Viruses</taxon>
        <taxon>Viruses incertae sedis</taxon>
        <taxon>Naldaviricetes</taxon>
        <taxon>Lefavirales</taxon>
        <taxon>Filamentoviridae</taxon>
        <taxon>Betafilamentovirus</taxon>
        <taxon>Betafilamentovirus cocongregatae</taxon>
    </lineage>
</organism>
<gene>
    <name evidence="1" type="ORF">CCFV1_ORF040</name>
</gene>
<name>A0ABC8QK46_9VIRU</name>
<keyword evidence="2" id="KW-1185">Reference proteome</keyword>
<accession>A0ABC8QK46</accession>
<evidence type="ECO:0000313" key="2">
    <source>
        <dbReference type="Proteomes" id="UP001642380"/>
    </source>
</evidence>